<evidence type="ECO:0000256" key="2">
    <source>
        <dbReference type="SAM" id="MobiDB-lite"/>
    </source>
</evidence>
<comment type="caution">
    <text evidence="3">The sequence shown here is derived from an EMBL/GenBank/DDBJ whole genome shotgun (WGS) entry which is preliminary data.</text>
</comment>
<organism evidence="3 4">
    <name type="scientific">Gambusia affinis</name>
    <name type="common">Western mosquitofish</name>
    <name type="synonym">Heterandria affinis</name>
    <dbReference type="NCBI Taxonomy" id="33528"/>
    <lineage>
        <taxon>Eukaryota</taxon>
        <taxon>Metazoa</taxon>
        <taxon>Chordata</taxon>
        <taxon>Craniata</taxon>
        <taxon>Vertebrata</taxon>
        <taxon>Euteleostomi</taxon>
        <taxon>Actinopterygii</taxon>
        <taxon>Neopterygii</taxon>
        <taxon>Teleostei</taxon>
        <taxon>Neoteleostei</taxon>
        <taxon>Acanthomorphata</taxon>
        <taxon>Ovalentaria</taxon>
        <taxon>Atherinomorphae</taxon>
        <taxon>Cyprinodontiformes</taxon>
        <taxon>Poeciliidae</taxon>
        <taxon>Poeciliinae</taxon>
        <taxon>Gambusia</taxon>
    </lineage>
</organism>
<reference evidence="3 4" key="1">
    <citation type="journal article" date="2018" name="G3 (Bethesda)">
        <title>A High-Quality Reference Genome for the Invasive Mosquitofish Gambusia affinis Using a Chicago Library.</title>
        <authorList>
            <person name="Hoffberg S.L."/>
            <person name="Troendle N.J."/>
            <person name="Glenn T.C."/>
            <person name="Mahmud O."/>
            <person name="Louha S."/>
            <person name="Chalopin D."/>
            <person name="Bennetzen J.L."/>
            <person name="Mauricio R."/>
        </authorList>
    </citation>
    <scope>NUCLEOTIDE SEQUENCE [LARGE SCALE GENOMIC DNA]</scope>
    <source>
        <strain evidence="3">NE01/NJP1002.9</strain>
        <tissue evidence="3">Muscle</tissue>
    </source>
</reference>
<feature type="compositionally biased region" description="Low complexity" evidence="2">
    <location>
        <begin position="34"/>
        <end position="61"/>
    </location>
</feature>
<feature type="compositionally biased region" description="Polar residues" evidence="2">
    <location>
        <begin position="304"/>
        <end position="314"/>
    </location>
</feature>
<dbReference type="Proteomes" id="UP000250572">
    <property type="component" value="Unassembled WGS sequence"/>
</dbReference>
<evidence type="ECO:0008006" key="5">
    <source>
        <dbReference type="Google" id="ProtNLM"/>
    </source>
</evidence>
<feature type="coiled-coil region" evidence="1">
    <location>
        <begin position="188"/>
        <end position="233"/>
    </location>
</feature>
<gene>
    <name evidence="3" type="ORF">CCH79_00003285</name>
</gene>
<sequence>MAARPTGEVKSAPVTVGRFQVTPSVDIVDPPVPAAAAPQPANNNRTPSESSTEEVGGSETSLNTSLTMSSPQPHPHRGPTGVPQKVDRPAGWAVSQQQHQRHNGDDEEEDEEEESPILGERSRVRKRGRRRTCSLSLLGTSADSGLSVTATEMEGRLWDGAVGSPQYSNALHNLWLTTYNRSAPYLSSDDSDSEDEEMMEELQELREKQVMHLSEVQALEAEQKREIEELYARMGKVPPPGIVSPAAMLCSRQRRLSKGNGFPSSRRNSLQRVDILPLQGIIRRNSLGGSSSGSQDKPSKGVTFATNINRMVSK</sequence>
<protein>
    <recommendedName>
        <fullName evidence="5">WNK lysine deficient protein kinase 4</fullName>
    </recommendedName>
</protein>
<evidence type="ECO:0000256" key="1">
    <source>
        <dbReference type="SAM" id="Coils"/>
    </source>
</evidence>
<feature type="region of interest" description="Disordered" evidence="2">
    <location>
        <begin position="25"/>
        <end position="130"/>
    </location>
</feature>
<feature type="compositionally biased region" description="Polar residues" evidence="2">
    <location>
        <begin position="62"/>
        <end position="71"/>
    </location>
</feature>
<keyword evidence="4" id="KW-1185">Reference proteome</keyword>
<feature type="non-terminal residue" evidence="3">
    <location>
        <position position="314"/>
    </location>
</feature>
<name>A0A315VDR5_GAMAF</name>
<accession>A0A315VDR5</accession>
<evidence type="ECO:0000313" key="4">
    <source>
        <dbReference type="Proteomes" id="UP000250572"/>
    </source>
</evidence>
<proteinExistence type="predicted"/>
<dbReference type="EMBL" id="NHOQ01001904">
    <property type="protein sequence ID" value="PWA21509.1"/>
    <property type="molecule type" value="Genomic_DNA"/>
</dbReference>
<keyword evidence="1" id="KW-0175">Coiled coil</keyword>
<evidence type="ECO:0000313" key="3">
    <source>
        <dbReference type="EMBL" id="PWA21509.1"/>
    </source>
</evidence>
<dbReference type="AlphaFoldDB" id="A0A315VDR5"/>
<feature type="compositionally biased region" description="Acidic residues" evidence="2">
    <location>
        <begin position="105"/>
        <end position="115"/>
    </location>
</feature>
<feature type="region of interest" description="Disordered" evidence="2">
    <location>
        <begin position="286"/>
        <end position="314"/>
    </location>
</feature>